<evidence type="ECO:0000313" key="2">
    <source>
        <dbReference type="EMBL" id="KIL39617.1"/>
    </source>
</evidence>
<proteinExistence type="predicted"/>
<accession>A0ABR5AF50</accession>
<keyword evidence="3" id="KW-1185">Reference proteome</keyword>
<sequence>MRKPYTLALTIFSALLCLVHYIGHEYDPIYILFYALSVPAWFAPAFSDITRVNIMVVYILTILSYAFIGYVIDYFIARSRERRGAA</sequence>
<feature type="transmembrane region" description="Helical" evidence="1">
    <location>
        <begin position="52"/>
        <end position="76"/>
    </location>
</feature>
<keyword evidence="1" id="KW-1133">Transmembrane helix</keyword>
<keyword evidence="1" id="KW-0812">Transmembrane</keyword>
<protein>
    <submittedName>
        <fullName evidence="2">Uncharacterized protein</fullName>
    </submittedName>
</protein>
<dbReference type="EMBL" id="JXAK01000034">
    <property type="protein sequence ID" value="KIL39617.1"/>
    <property type="molecule type" value="Genomic_DNA"/>
</dbReference>
<evidence type="ECO:0000313" key="3">
    <source>
        <dbReference type="Proteomes" id="UP000031967"/>
    </source>
</evidence>
<organism evidence="2 3">
    <name type="scientific">Gordoniibacillus kamchatkensis</name>
    <dbReference type="NCBI Taxonomy" id="1590651"/>
    <lineage>
        <taxon>Bacteria</taxon>
        <taxon>Bacillati</taxon>
        <taxon>Bacillota</taxon>
        <taxon>Bacilli</taxon>
        <taxon>Bacillales</taxon>
        <taxon>Paenibacillaceae</taxon>
        <taxon>Gordoniibacillus</taxon>
    </lineage>
</organism>
<name>A0ABR5AF50_9BACL</name>
<evidence type="ECO:0000256" key="1">
    <source>
        <dbReference type="SAM" id="Phobius"/>
    </source>
</evidence>
<gene>
    <name evidence="2" type="ORF">SD70_19015</name>
</gene>
<feature type="transmembrane region" description="Helical" evidence="1">
    <location>
        <begin position="6"/>
        <end position="22"/>
    </location>
</feature>
<keyword evidence="1" id="KW-0472">Membrane</keyword>
<dbReference type="RefSeq" id="WP_041049094.1">
    <property type="nucleotide sequence ID" value="NZ_JXAK01000034.1"/>
</dbReference>
<reference evidence="2 3" key="1">
    <citation type="submission" date="2014-12" db="EMBL/GenBank/DDBJ databases">
        <title>Draft genome sequence of Paenibacillus kamchatkensis strain B-2647.</title>
        <authorList>
            <person name="Karlyshev A.V."/>
            <person name="Kudryashova E.B."/>
        </authorList>
    </citation>
    <scope>NUCLEOTIDE SEQUENCE [LARGE SCALE GENOMIC DNA]</scope>
    <source>
        <strain evidence="2 3">VKM B-2647</strain>
    </source>
</reference>
<comment type="caution">
    <text evidence="2">The sequence shown here is derived from an EMBL/GenBank/DDBJ whole genome shotgun (WGS) entry which is preliminary data.</text>
</comment>
<dbReference type="Proteomes" id="UP000031967">
    <property type="component" value="Unassembled WGS sequence"/>
</dbReference>